<keyword evidence="14" id="KW-0233">DNA recombination</keyword>
<evidence type="ECO:0000256" key="11">
    <source>
        <dbReference type="ARBA" id="ARBA00022840"/>
    </source>
</evidence>
<proteinExistence type="inferred from homology"/>
<accession>K1WR56</accession>
<evidence type="ECO:0000256" key="4">
    <source>
        <dbReference type="ARBA" id="ARBA00012551"/>
    </source>
</evidence>
<dbReference type="InterPro" id="IPR016194">
    <property type="entry name" value="SPOC-like_C_dom_sf"/>
</dbReference>
<evidence type="ECO:0000256" key="17">
    <source>
        <dbReference type="ARBA" id="ARBA00031847"/>
    </source>
</evidence>
<keyword evidence="13" id="KW-0238">DNA-binding</keyword>
<dbReference type="Gene3D" id="3.40.50.410">
    <property type="entry name" value="von Willebrand factor, type A domain"/>
    <property type="match status" value="1"/>
</dbReference>
<name>K1WR56_TRIAC</name>
<keyword evidence="11" id="KW-0067">ATP-binding</keyword>
<dbReference type="SMART" id="SM00327">
    <property type="entry name" value="VWA"/>
    <property type="match status" value="1"/>
</dbReference>
<dbReference type="SUPFAM" id="SSF53300">
    <property type="entry name" value="vWA-like"/>
    <property type="match status" value="1"/>
</dbReference>
<dbReference type="Gene3D" id="1.10.1600.10">
    <property type="match status" value="1"/>
</dbReference>
<dbReference type="InterPro" id="IPR014893">
    <property type="entry name" value="Ku_PK_bind"/>
</dbReference>
<dbReference type="Gene3D" id="2.40.290.10">
    <property type="match status" value="1"/>
</dbReference>
<dbReference type="InterPro" id="IPR002035">
    <property type="entry name" value="VWF_A"/>
</dbReference>
<dbReference type="FunCoup" id="K1WR56">
    <property type="interactions" value="364"/>
</dbReference>
<dbReference type="PROSITE" id="PS50234">
    <property type="entry name" value="VWFA"/>
    <property type="match status" value="1"/>
</dbReference>
<dbReference type="GO" id="GO:0003684">
    <property type="term" value="F:damaged DNA binding"/>
    <property type="evidence" value="ECO:0007669"/>
    <property type="project" value="InterPro"/>
</dbReference>
<dbReference type="EC" id="3.6.4.12" evidence="4"/>
<evidence type="ECO:0000256" key="12">
    <source>
        <dbReference type="ARBA" id="ARBA00022895"/>
    </source>
</evidence>
<dbReference type="Pfam" id="PF02735">
    <property type="entry name" value="Ku"/>
    <property type="match status" value="1"/>
</dbReference>
<dbReference type="SUPFAM" id="SSF100939">
    <property type="entry name" value="SPOC domain-like"/>
    <property type="match status" value="1"/>
</dbReference>
<keyword evidence="16" id="KW-0539">Nucleus</keyword>
<evidence type="ECO:0000259" key="19">
    <source>
        <dbReference type="PROSITE" id="PS50234"/>
    </source>
</evidence>
<feature type="region of interest" description="Disordered" evidence="18">
    <location>
        <begin position="662"/>
        <end position="681"/>
    </location>
</feature>
<dbReference type="EMBL" id="AMBO01000247">
    <property type="protein sequence ID" value="EKD03519.1"/>
    <property type="molecule type" value="Genomic_DNA"/>
</dbReference>
<evidence type="ECO:0000256" key="5">
    <source>
        <dbReference type="ARBA" id="ARBA00021792"/>
    </source>
</evidence>
<feature type="region of interest" description="Disordered" evidence="18">
    <location>
        <begin position="326"/>
        <end position="348"/>
    </location>
</feature>
<dbReference type="Proteomes" id="UP000006757">
    <property type="component" value="Unassembled WGS sequence"/>
</dbReference>
<keyword evidence="8" id="KW-0227">DNA damage</keyword>
<gene>
    <name evidence="20" type="ORF">A1Q2_02237</name>
</gene>
<evidence type="ECO:0000256" key="8">
    <source>
        <dbReference type="ARBA" id="ARBA00022763"/>
    </source>
</evidence>
<keyword evidence="21" id="KW-1185">Reference proteome</keyword>
<dbReference type="InterPro" id="IPR006164">
    <property type="entry name" value="DNA_bd_Ku70/Ku80"/>
</dbReference>
<comment type="similarity">
    <text evidence="3">Belongs to the ku80 family.</text>
</comment>
<evidence type="ECO:0000256" key="2">
    <source>
        <dbReference type="ARBA" id="ARBA00004574"/>
    </source>
</evidence>
<dbReference type="GO" id="GO:0016787">
    <property type="term" value="F:hydrolase activity"/>
    <property type="evidence" value="ECO:0007669"/>
    <property type="project" value="UniProtKB-KW"/>
</dbReference>
<dbReference type="GO" id="GO:0003690">
    <property type="term" value="F:double-stranded DNA binding"/>
    <property type="evidence" value="ECO:0007669"/>
    <property type="project" value="TreeGrafter"/>
</dbReference>
<feature type="region of interest" description="Disordered" evidence="18">
    <location>
        <begin position="631"/>
        <end position="652"/>
    </location>
</feature>
<dbReference type="Gene3D" id="1.25.40.240">
    <property type="entry name" value="Ku, C-terminal domain"/>
    <property type="match status" value="1"/>
</dbReference>
<evidence type="ECO:0000256" key="16">
    <source>
        <dbReference type="ARBA" id="ARBA00023242"/>
    </source>
</evidence>
<dbReference type="GO" id="GO:0042162">
    <property type="term" value="F:telomeric DNA binding"/>
    <property type="evidence" value="ECO:0007669"/>
    <property type="project" value="InterPro"/>
</dbReference>
<feature type="compositionally biased region" description="Acidic residues" evidence="18">
    <location>
        <begin position="337"/>
        <end position="348"/>
    </location>
</feature>
<feature type="compositionally biased region" description="Acidic residues" evidence="18">
    <location>
        <begin position="531"/>
        <end position="541"/>
    </location>
</feature>
<dbReference type="HOGENOM" id="CLU_010975_1_1_1"/>
<organism evidence="20 21">
    <name type="scientific">Trichosporon asahii var. asahii (strain CBS 8904)</name>
    <name type="common">Yeast</name>
    <dbReference type="NCBI Taxonomy" id="1220162"/>
    <lineage>
        <taxon>Eukaryota</taxon>
        <taxon>Fungi</taxon>
        <taxon>Dikarya</taxon>
        <taxon>Basidiomycota</taxon>
        <taxon>Agaricomycotina</taxon>
        <taxon>Tremellomycetes</taxon>
        <taxon>Trichosporonales</taxon>
        <taxon>Trichosporonaceae</taxon>
        <taxon>Trichosporon</taxon>
    </lineage>
</organism>
<evidence type="ECO:0000256" key="1">
    <source>
        <dbReference type="ARBA" id="ARBA00004123"/>
    </source>
</evidence>
<dbReference type="GO" id="GO:0000781">
    <property type="term" value="C:chromosome, telomeric region"/>
    <property type="evidence" value="ECO:0007669"/>
    <property type="project" value="UniProtKB-SubCell"/>
</dbReference>
<evidence type="ECO:0000313" key="20">
    <source>
        <dbReference type="EMBL" id="EKD03519.1"/>
    </source>
</evidence>
<evidence type="ECO:0000256" key="10">
    <source>
        <dbReference type="ARBA" id="ARBA00022806"/>
    </source>
</evidence>
<comment type="caution">
    <text evidence="20">The sequence shown here is derived from an EMBL/GenBank/DDBJ whole genome shotgun (WGS) entry which is preliminary data.</text>
</comment>
<dbReference type="CDD" id="cd00198">
    <property type="entry name" value="vWFA"/>
    <property type="match status" value="1"/>
</dbReference>
<evidence type="ECO:0000256" key="6">
    <source>
        <dbReference type="ARBA" id="ARBA00022454"/>
    </source>
</evidence>
<evidence type="ECO:0000256" key="15">
    <source>
        <dbReference type="ARBA" id="ARBA00023204"/>
    </source>
</evidence>
<dbReference type="SMART" id="SM00559">
    <property type="entry name" value="Ku78"/>
    <property type="match status" value="1"/>
</dbReference>
<dbReference type="InParanoid" id="K1WR56"/>
<feature type="region of interest" description="Disordered" evidence="18">
    <location>
        <begin position="523"/>
        <end position="547"/>
    </location>
</feature>
<dbReference type="InterPro" id="IPR036465">
    <property type="entry name" value="vWFA_dom_sf"/>
</dbReference>
<comment type="subcellular location">
    <subcellularLocation>
        <location evidence="2">Chromosome</location>
        <location evidence="2">Telomere</location>
    </subcellularLocation>
    <subcellularLocation>
        <location evidence="1">Nucleus</location>
    </subcellularLocation>
</comment>
<keyword evidence="10" id="KW-0347">Helicase</keyword>
<dbReference type="GO" id="GO:0043564">
    <property type="term" value="C:Ku70:Ku80 complex"/>
    <property type="evidence" value="ECO:0007669"/>
    <property type="project" value="InterPro"/>
</dbReference>
<evidence type="ECO:0000256" key="18">
    <source>
        <dbReference type="SAM" id="MobiDB-lite"/>
    </source>
</evidence>
<dbReference type="Pfam" id="PF08785">
    <property type="entry name" value="Ku_PK_bind"/>
    <property type="match status" value="1"/>
</dbReference>
<dbReference type="InterPro" id="IPR024193">
    <property type="entry name" value="Ku80"/>
</dbReference>
<dbReference type="GO" id="GO:0000723">
    <property type="term" value="P:telomere maintenance"/>
    <property type="evidence" value="ECO:0007669"/>
    <property type="project" value="InterPro"/>
</dbReference>
<dbReference type="STRING" id="1220162.K1WR56"/>
<evidence type="ECO:0000256" key="3">
    <source>
        <dbReference type="ARBA" id="ARBA00007726"/>
    </source>
</evidence>
<feature type="domain" description="VWFA" evidence="19">
    <location>
        <begin position="9"/>
        <end position="205"/>
    </location>
</feature>
<dbReference type="OrthoDB" id="30826at2759"/>
<dbReference type="PANTHER" id="PTHR12604">
    <property type="entry name" value="KU AUTOANTIGEN DNA HELICASE"/>
    <property type="match status" value="1"/>
</dbReference>
<protein>
    <recommendedName>
        <fullName evidence="5">ATP-dependent DNA helicase II subunit 2</fullName>
        <ecNumber evidence="4">3.6.4.12</ecNumber>
    </recommendedName>
    <alternativeName>
        <fullName evidence="17">ATP-dependent DNA helicase II subunit Ku80</fullName>
    </alternativeName>
</protein>
<dbReference type="AlphaFoldDB" id="K1WR56"/>
<dbReference type="PANTHER" id="PTHR12604:SF4">
    <property type="entry name" value="X-RAY REPAIR CROSS-COMPLEMENTING PROTEIN 5"/>
    <property type="match status" value="1"/>
</dbReference>
<dbReference type="GO" id="GO:0005524">
    <property type="term" value="F:ATP binding"/>
    <property type="evidence" value="ECO:0007669"/>
    <property type="project" value="UniProtKB-KW"/>
</dbReference>
<keyword evidence="7" id="KW-0547">Nucleotide-binding</keyword>
<keyword evidence="6" id="KW-0158">Chromosome</keyword>
<dbReference type="GO" id="GO:0006303">
    <property type="term" value="P:double-strand break repair via nonhomologous end joining"/>
    <property type="evidence" value="ECO:0007669"/>
    <property type="project" value="InterPro"/>
</dbReference>
<dbReference type="InterPro" id="IPR036494">
    <property type="entry name" value="Ku_C_sf"/>
</dbReference>
<sequence>MAGRGGYCVVAYCVDVSPSMGEAMADPDGTGIKRPKLAWVKEYVAREFEPKSGRKTDCIGLVTFGGNAPYQNVSVDVAIQTAKPAALETLMNTEQGDAEGNPILCALDAIQMHKHTKMWTLEIVLITDGESGFDQGEYEEAMETLDRLGVKLTVLGVGFDDPEDNVDKSKPKPKRLSEKFWRVFIRNLEEQISKSSTEEQFRPELKVFEPQLSQIRMPRPDVVNGTQVGTCLYIGAEPIDAEQAICIPLKYTKATAKARPPTLSKAWKTAVDLQQPAGTIPTHSEASQLLNTLQSQSQSQGGQANNLAALVSAEVKQHSTYFLKKPEPIKESGAGEAEGDDLPTIEEDEGEREYIPKEELVKAWRYGSSWIPVEDDTFEPLKTQKGVEVLGFIPQKNYMLIGEVRYLWPDLKSSKAQIQFSSFVSALVTTGMVAITRWVTKDGSPPEIGVCIPKQEFGDEKRLDLMYWIRLPFADDDHRFFFPSLTNYKSVSGNEITEHPYIPTQEQSDLMDELVKGLDLDSVTPEGATQQDDEDEDEDGEPILHSPWYDPAFSYNPAIHRTKQAILHASLTADTKADPLGPPHPELTKYFYTPEKLVEQTEKITERLKDALDIKKVTRVQRKKRQIDIDELFDNPGPGKTETVSPAKPKVAADVDKKPDFADDPDFILPPSADAKPKPGRLISNLRPLEDFKRVTASGDVFKKAIQDMGVVVEENVAASFSKQAFPDAIACLEEARSTALMYEETETYNEIVKNLGKAVTDPSFKHKDFWKTFKAAGKKVAPISEEEAAAALEEEYD</sequence>
<evidence type="ECO:0000256" key="9">
    <source>
        <dbReference type="ARBA" id="ARBA00022801"/>
    </source>
</evidence>
<dbReference type="eggNOG" id="KOG2326">
    <property type="taxonomic scope" value="Eukaryota"/>
</dbReference>
<reference evidence="20 21" key="1">
    <citation type="journal article" date="2012" name="Eukaryot. Cell">
        <title>Genome sequence of the Trichosporon asahii environmental strain CBS 8904.</title>
        <authorList>
            <person name="Yang R.Y."/>
            <person name="Li H.T."/>
            <person name="Zhu H."/>
            <person name="Zhou G.P."/>
            <person name="Wang M."/>
            <person name="Wang L."/>
        </authorList>
    </citation>
    <scope>NUCLEOTIDE SEQUENCE [LARGE SCALE GENOMIC DNA]</scope>
    <source>
        <strain evidence="20 21">CBS 8904</strain>
    </source>
</reference>
<keyword evidence="15" id="KW-0234">DNA repair</keyword>
<dbReference type="GO" id="GO:0003678">
    <property type="term" value="F:DNA helicase activity"/>
    <property type="evidence" value="ECO:0007669"/>
    <property type="project" value="UniProtKB-EC"/>
</dbReference>
<keyword evidence="9" id="KW-0378">Hydrolase</keyword>
<dbReference type="CDD" id="cd00873">
    <property type="entry name" value="KU80"/>
    <property type="match status" value="1"/>
</dbReference>
<dbReference type="OMA" id="DMDPKMG"/>
<keyword evidence="12" id="KW-0779">Telomere</keyword>
<evidence type="ECO:0000256" key="13">
    <source>
        <dbReference type="ARBA" id="ARBA00023125"/>
    </source>
</evidence>
<dbReference type="Pfam" id="PF00092">
    <property type="entry name" value="VWA"/>
    <property type="match status" value="1"/>
</dbReference>
<evidence type="ECO:0000313" key="21">
    <source>
        <dbReference type="Proteomes" id="UP000006757"/>
    </source>
</evidence>
<evidence type="ECO:0000256" key="7">
    <source>
        <dbReference type="ARBA" id="ARBA00022741"/>
    </source>
</evidence>
<evidence type="ECO:0000256" key="14">
    <source>
        <dbReference type="ARBA" id="ARBA00023172"/>
    </source>
</evidence>
<dbReference type="GO" id="GO:0006310">
    <property type="term" value="P:DNA recombination"/>
    <property type="evidence" value="ECO:0007669"/>
    <property type="project" value="UniProtKB-KW"/>
</dbReference>
<dbReference type="SUPFAM" id="SSF101420">
    <property type="entry name" value="C-terminal domain of Ku80"/>
    <property type="match status" value="1"/>
</dbReference>